<evidence type="ECO:0000259" key="3">
    <source>
        <dbReference type="PROSITE" id="PS51746"/>
    </source>
</evidence>
<evidence type="ECO:0000313" key="4">
    <source>
        <dbReference type="EMBL" id="TNU72895.1"/>
    </source>
</evidence>
<dbReference type="AlphaFoldDB" id="A0A5C5BA75"/>
<evidence type="ECO:0000313" key="5">
    <source>
        <dbReference type="Proteomes" id="UP000313849"/>
    </source>
</evidence>
<name>A0A5C5BA75_9MICO</name>
<proteinExistence type="predicted"/>
<gene>
    <name evidence="4" type="ORF">FH969_14270</name>
</gene>
<dbReference type="SMART" id="SM00332">
    <property type="entry name" value="PP2Cc"/>
    <property type="match status" value="1"/>
</dbReference>
<dbReference type="GO" id="GO:0004722">
    <property type="term" value="F:protein serine/threonine phosphatase activity"/>
    <property type="evidence" value="ECO:0007669"/>
    <property type="project" value="InterPro"/>
</dbReference>
<dbReference type="PANTHER" id="PTHR47992">
    <property type="entry name" value="PROTEIN PHOSPHATASE"/>
    <property type="match status" value="1"/>
</dbReference>
<feature type="compositionally biased region" description="Low complexity" evidence="1">
    <location>
        <begin position="320"/>
        <end position="333"/>
    </location>
</feature>
<feature type="region of interest" description="Disordered" evidence="1">
    <location>
        <begin position="287"/>
        <end position="370"/>
    </location>
</feature>
<organism evidence="4 5">
    <name type="scientific">Miniimonas arenae</name>
    <dbReference type="NCBI Taxonomy" id="676201"/>
    <lineage>
        <taxon>Bacteria</taxon>
        <taxon>Bacillati</taxon>
        <taxon>Actinomycetota</taxon>
        <taxon>Actinomycetes</taxon>
        <taxon>Micrococcales</taxon>
        <taxon>Beutenbergiaceae</taxon>
        <taxon>Miniimonas</taxon>
    </lineage>
</organism>
<dbReference type="SMART" id="SM00331">
    <property type="entry name" value="PP2C_SIG"/>
    <property type="match status" value="1"/>
</dbReference>
<reference evidence="4 5" key="1">
    <citation type="submission" date="2019-06" db="EMBL/GenBank/DDBJ databases">
        <title>Draft genome sequence of Miniimonas arenae KCTC 19750T isolated from sea sand.</title>
        <authorList>
            <person name="Park S.-J."/>
        </authorList>
    </citation>
    <scope>NUCLEOTIDE SEQUENCE [LARGE SCALE GENOMIC DNA]</scope>
    <source>
        <strain evidence="4 5">KCTC 19750</strain>
    </source>
</reference>
<protein>
    <submittedName>
        <fullName evidence="4">Serine/threonine-protein phosphatase</fullName>
    </submittedName>
</protein>
<feature type="compositionally biased region" description="Low complexity" evidence="1">
    <location>
        <begin position="340"/>
        <end position="353"/>
    </location>
</feature>
<keyword evidence="2" id="KW-1133">Transmembrane helix</keyword>
<evidence type="ECO:0000256" key="1">
    <source>
        <dbReference type="SAM" id="MobiDB-lite"/>
    </source>
</evidence>
<dbReference type="PROSITE" id="PS51746">
    <property type="entry name" value="PPM_2"/>
    <property type="match status" value="1"/>
</dbReference>
<dbReference type="OrthoDB" id="9801841at2"/>
<dbReference type="CDD" id="cd00143">
    <property type="entry name" value="PP2Cc"/>
    <property type="match status" value="1"/>
</dbReference>
<feature type="domain" description="PPM-type phosphatase" evidence="3">
    <location>
        <begin position="9"/>
        <end position="238"/>
    </location>
</feature>
<dbReference type="SUPFAM" id="SSF81606">
    <property type="entry name" value="PP2C-like"/>
    <property type="match status" value="1"/>
</dbReference>
<dbReference type="Proteomes" id="UP000313849">
    <property type="component" value="Unassembled WGS sequence"/>
</dbReference>
<feature type="transmembrane region" description="Helical" evidence="2">
    <location>
        <begin position="379"/>
        <end position="397"/>
    </location>
</feature>
<keyword evidence="2" id="KW-0812">Transmembrane</keyword>
<dbReference type="EMBL" id="VENP01000086">
    <property type="protein sequence ID" value="TNU72895.1"/>
    <property type="molecule type" value="Genomic_DNA"/>
</dbReference>
<dbReference type="Gene3D" id="3.60.40.10">
    <property type="entry name" value="PPM-type phosphatase domain"/>
    <property type="match status" value="1"/>
</dbReference>
<dbReference type="InterPro" id="IPR015655">
    <property type="entry name" value="PP2C"/>
</dbReference>
<keyword evidence="5" id="KW-1185">Reference proteome</keyword>
<dbReference type="InterPro" id="IPR001932">
    <property type="entry name" value="PPM-type_phosphatase-like_dom"/>
</dbReference>
<accession>A0A5C5BA75</accession>
<comment type="caution">
    <text evidence="4">The sequence shown here is derived from an EMBL/GenBank/DDBJ whole genome shotgun (WGS) entry which is preliminary data.</text>
</comment>
<evidence type="ECO:0000256" key="2">
    <source>
        <dbReference type="SAM" id="Phobius"/>
    </source>
</evidence>
<sequence>MARMSVSFRAAAATDLGTVRTNNEDSALVSARLVALADGMGGHAAGEVASAVVMRALTELARSGRLAAVTLTDAVQHARDTLRAMSHADPEMSGMGTTLVALADTPAGIKLVHIGDSRIYRLRDGVLTQLTTDHTHVQRLVETGRLSPDQVRNHPFRSVILRSIDDTGDDLPDVGRTAEVAVGDRILLCSDGLSDYVTEEAFAPVLASGDAHEAAEGLVALALEVGTRDNVTAIVLDVVPRDEGELAAADGASPHMPDGVLTLGADLTPEHLTDQARAVLEASFAAWQPGQVPAPPTATEPAGRPVDAAHASDGGAQPGDDVAVASASAAVADGSDDTGDTSSSDPPADGTPATATRERGSGGDDDAPTLGPMTIRERLWLGLVLVAFAATTVGVWITQS</sequence>
<keyword evidence="2" id="KW-0472">Membrane</keyword>
<dbReference type="Pfam" id="PF13672">
    <property type="entry name" value="PP2C_2"/>
    <property type="match status" value="1"/>
</dbReference>
<dbReference type="InterPro" id="IPR036457">
    <property type="entry name" value="PPM-type-like_dom_sf"/>
</dbReference>